<gene>
    <name evidence="2" type="ORF">DFH07DRAFT_950884</name>
</gene>
<dbReference type="EMBL" id="JARJLG010000009">
    <property type="protein sequence ID" value="KAJ7777830.1"/>
    <property type="molecule type" value="Genomic_DNA"/>
</dbReference>
<feature type="region of interest" description="Disordered" evidence="1">
    <location>
        <begin position="271"/>
        <end position="342"/>
    </location>
</feature>
<dbReference type="Proteomes" id="UP001215280">
    <property type="component" value="Unassembled WGS sequence"/>
</dbReference>
<comment type="caution">
    <text evidence="2">The sequence shown here is derived from an EMBL/GenBank/DDBJ whole genome shotgun (WGS) entry which is preliminary data.</text>
</comment>
<feature type="compositionally biased region" description="Basic and acidic residues" evidence="1">
    <location>
        <begin position="301"/>
        <end position="310"/>
    </location>
</feature>
<organism evidence="2 3">
    <name type="scientific">Mycena maculata</name>
    <dbReference type="NCBI Taxonomy" id="230809"/>
    <lineage>
        <taxon>Eukaryota</taxon>
        <taxon>Fungi</taxon>
        <taxon>Dikarya</taxon>
        <taxon>Basidiomycota</taxon>
        <taxon>Agaricomycotina</taxon>
        <taxon>Agaricomycetes</taxon>
        <taxon>Agaricomycetidae</taxon>
        <taxon>Agaricales</taxon>
        <taxon>Marasmiineae</taxon>
        <taxon>Mycenaceae</taxon>
        <taxon>Mycena</taxon>
    </lineage>
</organism>
<feature type="region of interest" description="Disordered" evidence="1">
    <location>
        <begin position="359"/>
        <end position="407"/>
    </location>
</feature>
<protein>
    <submittedName>
        <fullName evidence="2">Uncharacterized protein</fullName>
    </submittedName>
</protein>
<evidence type="ECO:0000313" key="3">
    <source>
        <dbReference type="Proteomes" id="UP001215280"/>
    </source>
</evidence>
<dbReference type="AlphaFoldDB" id="A0AAD7NWE8"/>
<evidence type="ECO:0000256" key="1">
    <source>
        <dbReference type="SAM" id="MobiDB-lite"/>
    </source>
</evidence>
<reference evidence="2" key="1">
    <citation type="submission" date="2023-03" db="EMBL/GenBank/DDBJ databases">
        <title>Massive genome expansion in bonnet fungi (Mycena s.s.) driven by repeated elements and novel gene families across ecological guilds.</title>
        <authorList>
            <consortium name="Lawrence Berkeley National Laboratory"/>
            <person name="Harder C.B."/>
            <person name="Miyauchi S."/>
            <person name="Viragh M."/>
            <person name="Kuo A."/>
            <person name="Thoen E."/>
            <person name="Andreopoulos B."/>
            <person name="Lu D."/>
            <person name="Skrede I."/>
            <person name="Drula E."/>
            <person name="Henrissat B."/>
            <person name="Morin E."/>
            <person name="Kohler A."/>
            <person name="Barry K."/>
            <person name="LaButti K."/>
            <person name="Morin E."/>
            <person name="Salamov A."/>
            <person name="Lipzen A."/>
            <person name="Mereny Z."/>
            <person name="Hegedus B."/>
            <person name="Baldrian P."/>
            <person name="Stursova M."/>
            <person name="Weitz H."/>
            <person name="Taylor A."/>
            <person name="Grigoriev I.V."/>
            <person name="Nagy L.G."/>
            <person name="Martin F."/>
            <person name="Kauserud H."/>
        </authorList>
    </citation>
    <scope>NUCLEOTIDE SEQUENCE</scope>
    <source>
        <strain evidence="2">CBHHK188m</strain>
    </source>
</reference>
<name>A0AAD7NWE8_9AGAR</name>
<sequence>MNASGKGQHQILEENWKTADHEEPIVVDYDPFLPAEKLPDDEEKIKRARIDELNAQIRRWFGYRARKIRKHRSKVGDLSKDPYTVLLAKLSRLVEPVVRVSWEEARKKEPEKYKTKKPKAGFRGIVARQVFAGLPQDEQVVVAAHATEAAKQARAEYMAAALNDRPSQDPAEINKRIEAVPDFIEPILRGLQEYTGLHSVLVLGGPMPKYGGALRTMHETIHNKARFSKNVLEFMKEYLAKMFTPNECSAVALLGTVDLAGAKYRISQEGSDINTGKKKADDKGKKKSDSDSDSQSDSDSSDDKSEDDRPQKKRKTGKENTTEGTSTLPRLPLHQNLPGTHEGKVPLQAEACKHAWHDTSEIDPHQRADFRREPTPDHPCAHDGEPTPVPAALPSSGSAPPSGVTTQPVVPRAGSAGTCMLLHACEIGLLAQLTLPWFQDAYTEMTREDLGPHFHAVLATWIRAEAASKFVQGPTNLPSKGRPKQVGTWIMLARGKRGCDTSVANPALYAVEWQQWWDSVIYRAGVDPKSK</sequence>
<feature type="compositionally biased region" description="Low complexity" evidence="1">
    <location>
        <begin position="390"/>
        <end position="404"/>
    </location>
</feature>
<accession>A0AAD7NWE8</accession>
<feature type="compositionally biased region" description="Basic and acidic residues" evidence="1">
    <location>
        <begin position="278"/>
        <end position="290"/>
    </location>
</feature>
<feature type="compositionally biased region" description="Basic and acidic residues" evidence="1">
    <location>
        <begin position="359"/>
        <end position="385"/>
    </location>
</feature>
<proteinExistence type="predicted"/>
<evidence type="ECO:0000313" key="2">
    <source>
        <dbReference type="EMBL" id="KAJ7777830.1"/>
    </source>
</evidence>
<feature type="compositionally biased region" description="Acidic residues" evidence="1">
    <location>
        <begin position="291"/>
        <end position="300"/>
    </location>
</feature>
<keyword evidence="3" id="KW-1185">Reference proteome</keyword>